<sequence>MKDFLLTVAGFDPTGGAGILRDVRTFNIFGFLGTAVITVNTSQNTKGVLSVSFTDGELLLQQIDLIFDEIDVRGVKVGIPHRDRDVNEEIAERLKSLDVPVVFDPVLSPTFGKSFIDRISVISPLIDVATVLTPNVDEYKLIGDFVRGKNLVVKGIPKGDLVCDRLFIEGELVSEVCHRRDGRVVRGTGCAFSSSLTALLAKGKPLSEAFLESSKFLEEYRRKSILLSGAKQLYSLL</sequence>
<dbReference type="GO" id="GO:0008972">
    <property type="term" value="F:phosphomethylpyrimidine kinase activity"/>
    <property type="evidence" value="ECO:0007669"/>
    <property type="project" value="InterPro"/>
</dbReference>
<evidence type="ECO:0000256" key="2">
    <source>
        <dbReference type="ARBA" id="ARBA00012135"/>
    </source>
</evidence>
<keyword evidence="4" id="KW-0418">Kinase</keyword>
<dbReference type="GO" id="GO:0008902">
    <property type="term" value="F:hydroxymethylpyrimidine kinase activity"/>
    <property type="evidence" value="ECO:0007669"/>
    <property type="project" value="UniProtKB-EC"/>
</dbReference>
<dbReference type="Proteomes" id="UP000317315">
    <property type="component" value="Unassembled WGS sequence"/>
</dbReference>
<evidence type="ECO:0000256" key="1">
    <source>
        <dbReference type="ARBA" id="ARBA00004948"/>
    </source>
</evidence>
<reference evidence="4 5" key="1">
    <citation type="submission" date="2017-05" db="EMBL/GenBank/DDBJ databases">
        <authorList>
            <person name="Varghese N."/>
            <person name="Submissions S."/>
        </authorList>
    </citation>
    <scope>NUCLEOTIDE SEQUENCE [LARGE SCALE GENOMIC DNA]</scope>
    <source>
        <strain evidence="4 5">DSM 16304</strain>
    </source>
</reference>
<dbReference type="EMBL" id="FXTM01000005">
    <property type="protein sequence ID" value="SMO45409.1"/>
    <property type="molecule type" value="Genomic_DNA"/>
</dbReference>
<dbReference type="InterPro" id="IPR013749">
    <property type="entry name" value="PM/HMP-P_kinase-1"/>
</dbReference>
<comment type="pathway">
    <text evidence="1">Cofactor biosynthesis; thiamine diphosphate biosynthesis.</text>
</comment>
<evidence type="ECO:0000313" key="5">
    <source>
        <dbReference type="Proteomes" id="UP000317315"/>
    </source>
</evidence>
<dbReference type="InterPro" id="IPR029056">
    <property type="entry name" value="Ribokinase-like"/>
</dbReference>
<dbReference type="EC" id="2.7.1.49" evidence="2"/>
<evidence type="ECO:0000313" key="4">
    <source>
        <dbReference type="EMBL" id="SMO45409.1"/>
    </source>
</evidence>
<dbReference type="CDD" id="cd01169">
    <property type="entry name" value="HMPP_kinase"/>
    <property type="match status" value="1"/>
</dbReference>
<dbReference type="InterPro" id="IPR004399">
    <property type="entry name" value="HMP/HMP-P_kinase_dom"/>
</dbReference>
<name>A0A521BEB9_9BACT</name>
<protein>
    <recommendedName>
        <fullName evidence="2">hydroxymethylpyrimidine kinase</fullName>
        <ecNumber evidence="2">2.7.1.49</ecNumber>
    </recommendedName>
</protein>
<keyword evidence="4" id="KW-0808">Transferase</keyword>
<feature type="domain" description="Pyridoxamine kinase/Phosphomethylpyrimidine kinase" evidence="3">
    <location>
        <begin position="12"/>
        <end position="225"/>
    </location>
</feature>
<dbReference type="PANTHER" id="PTHR20858">
    <property type="entry name" value="PHOSPHOMETHYLPYRIMIDINE KINASE"/>
    <property type="match status" value="1"/>
</dbReference>
<dbReference type="Pfam" id="PF08543">
    <property type="entry name" value="Phos_pyr_kin"/>
    <property type="match status" value="1"/>
</dbReference>
<dbReference type="RefSeq" id="WP_142934354.1">
    <property type="nucleotide sequence ID" value="NZ_FXTM01000005.1"/>
</dbReference>
<dbReference type="PANTHER" id="PTHR20858:SF17">
    <property type="entry name" value="HYDROXYMETHYLPYRIMIDINE_PHOSPHOMETHYLPYRIMIDINE KINASE THI20-RELATED"/>
    <property type="match status" value="1"/>
</dbReference>
<keyword evidence="5" id="KW-1185">Reference proteome</keyword>
<dbReference type="GO" id="GO:0009228">
    <property type="term" value="P:thiamine biosynthetic process"/>
    <property type="evidence" value="ECO:0007669"/>
    <property type="project" value="InterPro"/>
</dbReference>
<proteinExistence type="predicted"/>
<dbReference type="OrthoDB" id="9810880at2"/>
<accession>A0A521BEB9</accession>
<dbReference type="Gene3D" id="3.40.1190.20">
    <property type="match status" value="1"/>
</dbReference>
<dbReference type="SUPFAM" id="SSF53613">
    <property type="entry name" value="Ribokinase-like"/>
    <property type="match status" value="1"/>
</dbReference>
<dbReference type="AlphaFoldDB" id="A0A521BEB9"/>
<evidence type="ECO:0000259" key="3">
    <source>
        <dbReference type="Pfam" id="PF08543"/>
    </source>
</evidence>
<organism evidence="4 5">
    <name type="scientific">Balnearium lithotrophicum</name>
    <dbReference type="NCBI Taxonomy" id="223788"/>
    <lineage>
        <taxon>Bacteria</taxon>
        <taxon>Pseudomonadati</taxon>
        <taxon>Aquificota</taxon>
        <taxon>Aquificia</taxon>
        <taxon>Desulfurobacteriales</taxon>
        <taxon>Desulfurobacteriaceae</taxon>
        <taxon>Balnearium</taxon>
    </lineage>
</organism>
<gene>
    <name evidence="4" type="ORF">SAMN06269117_10519</name>
</gene>
<dbReference type="GO" id="GO:0005829">
    <property type="term" value="C:cytosol"/>
    <property type="evidence" value="ECO:0007669"/>
    <property type="project" value="TreeGrafter"/>
</dbReference>